<proteinExistence type="predicted"/>
<name>A0ABT9FEY3_9GAMM</name>
<sequence length="233" mass="26812">MKGFVFLLCVLCTTVKAHEINIVTEVFPDFQYLDANKQLAGRSVEKVKNALNAAGISYTMSANNWSVSYNAALRDKNTCIFSIVRLPPRENNFVWIAELEEFESAIYGLKSRGIKLKTLHDAKRYKIAVLRDNFSHHYLLERGFNETRHLLLIDNLDKIDKLISARRDILDFVILSKKQFNYRLKTSPKLNLLEPVLDLNTAQSPLYFACNINMDESLITQLQFAFRQTSSLN</sequence>
<keyword evidence="2" id="KW-1185">Reference proteome</keyword>
<gene>
    <name evidence="1" type="ORF">Q8W34_11790</name>
</gene>
<evidence type="ECO:0000313" key="2">
    <source>
        <dbReference type="Proteomes" id="UP001177212"/>
    </source>
</evidence>
<dbReference type="SUPFAM" id="SSF53850">
    <property type="entry name" value="Periplasmic binding protein-like II"/>
    <property type="match status" value="1"/>
</dbReference>
<organism evidence="1 2">
    <name type="scientific">Pseudoalteromonas marina</name>
    <dbReference type="NCBI Taxonomy" id="267375"/>
    <lineage>
        <taxon>Bacteria</taxon>
        <taxon>Pseudomonadati</taxon>
        <taxon>Pseudomonadota</taxon>
        <taxon>Gammaproteobacteria</taxon>
        <taxon>Alteromonadales</taxon>
        <taxon>Pseudoalteromonadaceae</taxon>
        <taxon>Pseudoalteromonas</taxon>
    </lineage>
</organism>
<dbReference type="Proteomes" id="UP001177212">
    <property type="component" value="Unassembled WGS sequence"/>
</dbReference>
<accession>A0ABT9FEY3</accession>
<dbReference type="RefSeq" id="WP_288337499.1">
    <property type="nucleotide sequence ID" value="NZ_JAUYVT010000010.1"/>
</dbReference>
<protein>
    <submittedName>
        <fullName evidence="1">Amino acid ABC transporter substrate-binding protein</fullName>
    </submittedName>
</protein>
<evidence type="ECO:0000313" key="1">
    <source>
        <dbReference type="EMBL" id="MDP2565316.1"/>
    </source>
</evidence>
<dbReference type="EMBL" id="JAUYVT010000010">
    <property type="protein sequence ID" value="MDP2565316.1"/>
    <property type="molecule type" value="Genomic_DNA"/>
</dbReference>
<comment type="caution">
    <text evidence="1">The sequence shown here is derived from an EMBL/GenBank/DDBJ whole genome shotgun (WGS) entry which is preliminary data.</text>
</comment>
<dbReference type="Gene3D" id="3.40.190.10">
    <property type="entry name" value="Periplasmic binding protein-like II"/>
    <property type="match status" value="2"/>
</dbReference>
<dbReference type="PANTHER" id="PTHR38834:SF3">
    <property type="entry name" value="SOLUTE-BINDING PROTEIN FAMILY 3_N-TERMINAL DOMAIN-CONTAINING PROTEIN"/>
    <property type="match status" value="1"/>
</dbReference>
<dbReference type="PANTHER" id="PTHR38834">
    <property type="entry name" value="PERIPLASMIC SUBSTRATE BINDING PROTEIN FAMILY 3"/>
    <property type="match status" value="1"/>
</dbReference>
<reference evidence="1" key="1">
    <citation type="submission" date="2023-07" db="EMBL/GenBank/DDBJ databases">
        <title>Genome content predicts the carbon catabolic preferences of heterotrophic bacteria.</title>
        <authorList>
            <person name="Gralka M."/>
        </authorList>
    </citation>
    <scope>NUCLEOTIDE SEQUENCE</scope>
    <source>
        <strain evidence="1">4G09</strain>
    </source>
</reference>